<name>A0A1Q5T319_9BACL</name>
<dbReference type="Gene3D" id="3.90.1150.10">
    <property type="entry name" value="Aspartate Aminotransferase, domain 1"/>
    <property type="match status" value="1"/>
</dbReference>
<keyword evidence="5" id="KW-0663">Pyridoxal phosphate</keyword>
<keyword evidence="3 6" id="KW-0032">Aminotransferase</keyword>
<dbReference type="EC" id="2.6.1.-" evidence="6"/>
<dbReference type="SUPFAM" id="SSF53383">
    <property type="entry name" value="PLP-dependent transferases"/>
    <property type="match status" value="1"/>
</dbReference>
<dbReference type="EMBL" id="MQMG01000015">
    <property type="protein sequence ID" value="OKO94629.1"/>
    <property type="molecule type" value="Genomic_DNA"/>
</dbReference>
<evidence type="ECO:0000256" key="6">
    <source>
        <dbReference type="RuleBase" id="RU000481"/>
    </source>
</evidence>
<evidence type="ECO:0000256" key="1">
    <source>
        <dbReference type="ARBA" id="ARBA00001933"/>
    </source>
</evidence>
<dbReference type="InterPro" id="IPR004838">
    <property type="entry name" value="NHTrfase_class1_PyrdxlP-BS"/>
</dbReference>
<dbReference type="InterPro" id="IPR015424">
    <property type="entry name" value="PyrdxlP-dep_Trfase"/>
</dbReference>
<dbReference type="Proteomes" id="UP000186030">
    <property type="component" value="Unassembled WGS sequence"/>
</dbReference>
<dbReference type="InterPro" id="IPR004839">
    <property type="entry name" value="Aminotransferase_I/II_large"/>
</dbReference>
<dbReference type="InterPro" id="IPR015421">
    <property type="entry name" value="PyrdxlP-dep_Trfase_major"/>
</dbReference>
<evidence type="ECO:0000256" key="3">
    <source>
        <dbReference type="ARBA" id="ARBA00022576"/>
    </source>
</evidence>
<dbReference type="Gene3D" id="3.40.640.10">
    <property type="entry name" value="Type I PLP-dependent aspartate aminotransferase-like (Major domain)"/>
    <property type="match status" value="1"/>
</dbReference>
<reference evidence="8 9" key="1">
    <citation type="submission" date="2016-11" db="EMBL/GenBank/DDBJ databases">
        <authorList>
            <person name="Kadnikov V."/>
            <person name="Nazina T."/>
        </authorList>
    </citation>
    <scope>NUCLEOTIDE SEQUENCE [LARGE SCALE GENOMIC DNA]</scope>
    <source>
        <strain evidence="8 9">1017</strain>
    </source>
</reference>
<comment type="caution">
    <text evidence="8">The sequence shown here is derived from an EMBL/GenBank/DDBJ whole genome shotgun (WGS) entry which is preliminary data.</text>
</comment>
<evidence type="ECO:0000256" key="2">
    <source>
        <dbReference type="ARBA" id="ARBA00007441"/>
    </source>
</evidence>
<dbReference type="GO" id="GO:0030170">
    <property type="term" value="F:pyridoxal phosphate binding"/>
    <property type="evidence" value="ECO:0007669"/>
    <property type="project" value="InterPro"/>
</dbReference>
<keyword evidence="4 6" id="KW-0808">Transferase</keyword>
<evidence type="ECO:0000259" key="7">
    <source>
        <dbReference type="Pfam" id="PF00155"/>
    </source>
</evidence>
<comment type="cofactor">
    <cofactor evidence="1 6">
        <name>pyridoxal 5'-phosphate</name>
        <dbReference type="ChEBI" id="CHEBI:597326"/>
    </cofactor>
</comment>
<dbReference type="InterPro" id="IPR015422">
    <property type="entry name" value="PyrdxlP-dep_Trfase_small"/>
</dbReference>
<organism evidence="8 9">
    <name type="scientific">Geobacillus proteiniphilus</name>
    <dbReference type="NCBI Taxonomy" id="860353"/>
    <lineage>
        <taxon>Bacteria</taxon>
        <taxon>Bacillati</taxon>
        <taxon>Bacillota</taxon>
        <taxon>Bacilli</taxon>
        <taxon>Bacillales</taxon>
        <taxon>Anoxybacillaceae</taxon>
        <taxon>Geobacillus</taxon>
    </lineage>
</organism>
<dbReference type="Pfam" id="PF00155">
    <property type="entry name" value="Aminotran_1_2"/>
    <property type="match status" value="1"/>
</dbReference>
<protein>
    <recommendedName>
        <fullName evidence="6">Aminotransferase</fullName>
        <ecNumber evidence="6">2.6.1.-</ecNumber>
    </recommendedName>
</protein>
<evidence type="ECO:0000313" key="9">
    <source>
        <dbReference type="Proteomes" id="UP000186030"/>
    </source>
</evidence>
<dbReference type="PROSITE" id="PS00105">
    <property type="entry name" value="AA_TRANSFER_CLASS_1"/>
    <property type="match status" value="1"/>
</dbReference>
<dbReference type="GO" id="GO:0008483">
    <property type="term" value="F:transaminase activity"/>
    <property type="evidence" value="ECO:0007669"/>
    <property type="project" value="UniProtKB-KW"/>
</dbReference>
<evidence type="ECO:0000313" key="8">
    <source>
        <dbReference type="EMBL" id="OKO94629.1"/>
    </source>
</evidence>
<evidence type="ECO:0000256" key="4">
    <source>
        <dbReference type="ARBA" id="ARBA00022679"/>
    </source>
</evidence>
<comment type="similarity">
    <text evidence="2 6">Belongs to the class-I pyridoxal-phosphate-dependent aminotransferase family.</text>
</comment>
<accession>A0A1Q5T319</accession>
<dbReference type="PANTHER" id="PTHR46383">
    <property type="entry name" value="ASPARTATE AMINOTRANSFERASE"/>
    <property type="match status" value="1"/>
</dbReference>
<sequence length="417" mass="45880">MRKQSGRKGAHFCFFVFLANGTIETKKKGGQPVKHLIQPRVQAIQLSGIRQFFNLVADRPGLVSLTIGQPDFPTPDHVKAAAQEAIAADFTTYTANAGLLELRQAACQFVADKYGLRYTPDEVIATVGASQALDIAFRTILEEGTEVLLPAPVYPGYEPLIRLCGAKPVYIDTRPNGFRLSAELIAPYLTEKTRCLVLPYPSNPTGTALSAKELENIASLLKGRPIWIVSDEIYSELVYHGRHRSIAEWLPEQTIVINGLSKSHSMTGWRIGFVFAPAFAVEQMVKVHQYSVSCTSSISQKAAVEALTAGKNDAEVMRAAYAERLEYAYSRLTAMGLPVEKPDGAFYLFPSIAAFGMSSFDFALDVVENAGVALVPGSAFSEYGEGHVRLSYAYSLDVLKEGLDRLERYIQTKRRRP</sequence>
<proteinExistence type="inferred from homology"/>
<dbReference type="NCBIfam" id="NF005817">
    <property type="entry name" value="PRK07683.1"/>
    <property type="match status" value="1"/>
</dbReference>
<gene>
    <name evidence="8" type="ORF">BRO54_1508</name>
</gene>
<evidence type="ECO:0000256" key="5">
    <source>
        <dbReference type="ARBA" id="ARBA00022898"/>
    </source>
</evidence>
<feature type="domain" description="Aminotransferase class I/classII large" evidence="7">
    <location>
        <begin position="62"/>
        <end position="406"/>
    </location>
</feature>
<dbReference type="InterPro" id="IPR050596">
    <property type="entry name" value="AspAT/PAT-like"/>
</dbReference>
<dbReference type="AlphaFoldDB" id="A0A1Q5T319"/>
<dbReference type="PANTHER" id="PTHR46383:SF4">
    <property type="entry name" value="AMINOTRANSFERASE"/>
    <property type="match status" value="1"/>
</dbReference>
<dbReference type="CDD" id="cd00609">
    <property type="entry name" value="AAT_like"/>
    <property type="match status" value="1"/>
</dbReference>
<dbReference type="GO" id="GO:0006520">
    <property type="term" value="P:amino acid metabolic process"/>
    <property type="evidence" value="ECO:0007669"/>
    <property type="project" value="InterPro"/>
</dbReference>
<dbReference type="FunFam" id="3.40.640.10:FF:000033">
    <property type="entry name" value="Aspartate aminotransferase"/>
    <property type="match status" value="1"/>
</dbReference>
<reference evidence="9" key="2">
    <citation type="submission" date="2017-01" db="EMBL/GenBank/DDBJ databases">
        <title>Genome sequencing and annotation of Geobacillus sp. 1017, a Hydrocarbon-Oxidizing Thermophilic Bacterium Isolated from a Heavy Oil Reservoir (China).</title>
        <authorList>
            <person name="Kadnikov V.V."/>
            <person name="Mardanov A.V."/>
            <person name="Poltaraus A.B."/>
            <person name="Sokolova D.S."/>
            <person name="Semenova E.M."/>
            <person name="Ravin N.V."/>
            <person name="Tourova T.P."/>
            <person name="Nazina T.N."/>
        </authorList>
    </citation>
    <scope>NUCLEOTIDE SEQUENCE [LARGE SCALE GENOMIC DNA]</scope>
    <source>
        <strain evidence="9">1017</strain>
    </source>
</reference>